<evidence type="ECO:0000256" key="1">
    <source>
        <dbReference type="ARBA" id="ARBA00022490"/>
    </source>
</evidence>
<keyword evidence="2" id="KW-0132">Cell division</keyword>
<dbReference type="InterPro" id="IPR036390">
    <property type="entry name" value="WH_DNA-bd_sf"/>
</dbReference>
<evidence type="ECO:0000256" key="3">
    <source>
        <dbReference type="ARBA" id="ARBA00022829"/>
    </source>
</evidence>
<dbReference type="PANTHER" id="PTHR34298">
    <property type="entry name" value="SEGREGATION AND CONDENSATION PROTEIN B"/>
    <property type="match status" value="1"/>
</dbReference>
<dbReference type="PANTHER" id="PTHR34298:SF2">
    <property type="entry name" value="SEGREGATION AND CONDENSATION PROTEIN B"/>
    <property type="match status" value="1"/>
</dbReference>
<dbReference type="AlphaFoldDB" id="A0A9D1TMZ3"/>
<name>A0A9D1TMZ3_9SPIO</name>
<keyword evidence="4" id="KW-0131">Cell cycle</keyword>
<comment type="caution">
    <text evidence="5">The sequence shown here is derived from an EMBL/GenBank/DDBJ whole genome shotgun (WGS) entry which is preliminary data.</text>
</comment>
<dbReference type="SUPFAM" id="SSF46785">
    <property type="entry name" value="Winged helix' DNA-binding domain"/>
    <property type="match status" value="2"/>
</dbReference>
<dbReference type="GO" id="GO:0051304">
    <property type="term" value="P:chromosome separation"/>
    <property type="evidence" value="ECO:0007669"/>
    <property type="project" value="InterPro"/>
</dbReference>
<dbReference type="GO" id="GO:0051301">
    <property type="term" value="P:cell division"/>
    <property type="evidence" value="ECO:0007669"/>
    <property type="project" value="UniProtKB-KW"/>
</dbReference>
<dbReference type="Proteomes" id="UP000823936">
    <property type="component" value="Unassembled WGS sequence"/>
</dbReference>
<dbReference type="Pfam" id="PF04079">
    <property type="entry name" value="SMC_ScpB"/>
    <property type="match status" value="1"/>
</dbReference>
<protein>
    <submittedName>
        <fullName evidence="5">SMC-Scp complex subunit ScpB</fullName>
    </submittedName>
</protein>
<dbReference type="Gene3D" id="1.10.10.10">
    <property type="entry name" value="Winged helix-like DNA-binding domain superfamily/Winged helix DNA-binding domain"/>
    <property type="match status" value="2"/>
</dbReference>
<organism evidence="5 6">
    <name type="scientific">Candidatus Ornithospirochaeta avicola</name>
    <dbReference type="NCBI Taxonomy" id="2840896"/>
    <lineage>
        <taxon>Bacteria</taxon>
        <taxon>Pseudomonadati</taxon>
        <taxon>Spirochaetota</taxon>
        <taxon>Spirochaetia</taxon>
        <taxon>Spirochaetales</taxon>
        <taxon>Spirochaetaceae</taxon>
        <taxon>Spirochaetaceae incertae sedis</taxon>
        <taxon>Candidatus Ornithospirochaeta</taxon>
    </lineage>
</organism>
<proteinExistence type="predicted"/>
<dbReference type="InterPro" id="IPR005234">
    <property type="entry name" value="ScpB_csome_segregation"/>
</dbReference>
<evidence type="ECO:0000313" key="5">
    <source>
        <dbReference type="EMBL" id="HIV98401.1"/>
    </source>
</evidence>
<dbReference type="NCBIfam" id="TIGR00281">
    <property type="entry name" value="SMC-Scp complex subunit ScpB"/>
    <property type="match status" value="1"/>
</dbReference>
<keyword evidence="3" id="KW-0159">Chromosome partition</keyword>
<keyword evidence="1" id="KW-0963">Cytoplasm</keyword>
<evidence type="ECO:0000256" key="4">
    <source>
        <dbReference type="ARBA" id="ARBA00023306"/>
    </source>
</evidence>
<accession>A0A9D1TMZ3</accession>
<dbReference type="InterPro" id="IPR036388">
    <property type="entry name" value="WH-like_DNA-bd_sf"/>
</dbReference>
<evidence type="ECO:0000313" key="6">
    <source>
        <dbReference type="Proteomes" id="UP000823936"/>
    </source>
</evidence>
<sequence length="192" mass="22202">MAKSRIMSENARLLEAVLYIENESLTVERLVELTQMNSIEVKAALKEIDEMSKDLNRGLTLINEDDSYSLAPSADLYERLKKSYGRKVDRRLKRASLETLSIIAYSQPITRKEIDKIRGVSSDSIVRLLREKEYIKVVGRADIPGHPCLYGTSRKFLVEFNLQSIADLPKLSQIDEFRFKKEEEEEDDERDE</sequence>
<reference evidence="5" key="2">
    <citation type="submission" date="2021-04" db="EMBL/GenBank/DDBJ databases">
        <authorList>
            <person name="Gilroy R."/>
        </authorList>
    </citation>
    <scope>NUCLEOTIDE SEQUENCE</scope>
    <source>
        <strain evidence="5">Gambia11-129</strain>
    </source>
</reference>
<gene>
    <name evidence="5" type="primary">scpB</name>
    <name evidence="5" type="ORF">IAB12_01300</name>
</gene>
<dbReference type="PIRSF" id="PIRSF019345">
    <property type="entry name" value="ScpB"/>
    <property type="match status" value="1"/>
</dbReference>
<reference evidence="5" key="1">
    <citation type="journal article" date="2021" name="PeerJ">
        <title>Extensive microbial diversity within the chicken gut microbiome revealed by metagenomics and culture.</title>
        <authorList>
            <person name="Gilroy R."/>
            <person name="Ravi A."/>
            <person name="Getino M."/>
            <person name="Pursley I."/>
            <person name="Horton D.L."/>
            <person name="Alikhan N.F."/>
            <person name="Baker D."/>
            <person name="Gharbi K."/>
            <person name="Hall N."/>
            <person name="Watson M."/>
            <person name="Adriaenssens E.M."/>
            <person name="Foster-Nyarko E."/>
            <person name="Jarju S."/>
            <person name="Secka A."/>
            <person name="Antonio M."/>
            <person name="Oren A."/>
            <person name="Chaudhuri R.R."/>
            <person name="La Ragione R."/>
            <person name="Hildebrand F."/>
            <person name="Pallen M.J."/>
        </authorList>
    </citation>
    <scope>NUCLEOTIDE SEQUENCE</scope>
    <source>
        <strain evidence="5">Gambia11-129</strain>
    </source>
</reference>
<dbReference type="EMBL" id="DXHU01000005">
    <property type="protein sequence ID" value="HIV98401.1"/>
    <property type="molecule type" value="Genomic_DNA"/>
</dbReference>
<evidence type="ECO:0000256" key="2">
    <source>
        <dbReference type="ARBA" id="ARBA00022618"/>
    </source>
</evidence>